<dbReference type="InterPro" id="IPR038933">
    <property type="entry name" value="Ovate"/>
</dbReference>
<feature type="domain" description="OVATE" evidence="8">
    <location>
        <begin position="102"/>
        <end position="161"/>
    </location>
</feature>
<dbReference type="PROSITE" id="PS51754">
    <property type="entry name" value="OVATE"/>
    <property type="match status" value="1"/>
</dbReference>
<evidence type="ECO:0000259" key="8">
    <source>
        <dbReference type="PROSITE" id="PS51754"/>
    </source>
</evidence>
<comment type="caution">
    <text evidence="9">The sequence shown here is derived from an EMBL/GenBank/DDBJ whole genome shotgun (WGS) entry which is preliminary data.</text>
</comment>
<keyword evidence="5 6" id="KW-0539">Nucleus</keyword>
<evidence type="ECO:0000256" key="6">
    <source>
        <dbReference type="RuleBase" id="RU367028"/>
    </source>
</evidence>
<dbReference type="GO" id="GO:0045892">
    <property type="term" value="P:negative regulation of DNA-templated transcription"/>
    <property type="evidence" value="ECO:0007669"/>
    <property type="project" value="UniProtKB-UniRule"/>
</dbReference>
<comment type="function">
    <text evidence="6">Transcriptional repressor that regulates multiple aspects of plant growth and development.</text>
</comment>
<dbReference type="AlphaFoldDB" id="A0A3S3QJ70"/>
<keyword evidence="2 6" id="KW-0678">Repressor</keyword>
<feature type="region of interest" description="Disordered" evidence="7">
    <location>
        <begin position="28"/>
        <end position="89"/>
    </location>
</feature>
<dbReference type="PANTHER" id="PTHR33057">
    <property type="entry name" value="TRANSCRIPTION REPRESSOR OFP7-RELATED"/>
    <property type="match status" value="1"/>
</dbReference>
<protein>
    <recommendedName>
        <fullName evidence="6">Transcription repressor</fullName>
    </recommendedName>
    <alternativeName>
        <fullName evidence="6">Ovate family protein</fullName>
    </alternativeName>
</protein>
<keyword evidence="10" id="KW-1185">Reference proteome</keyword>
<keyword evidence="4 6" id="KW-0804">Transcription</keyword>
<evidence type="ECO:0000256" key="5">
    <source>
        <dbReference type="ARBA" id="ARBA00023242"/>
    </source>
</evidence>
<name>A0A3S3QJ70_9MAGN</name>
<accession>A0A3S3QJ70</accession>
<evidence type="ECO:0000313" key="9">
    <source>
        <dbReference type="EMBL" id="RWR85235.1"/>
    </source>
</evidence>
<dbReference type="OrthoDB" id="1928390at2759"/>
<dbReference type="NCBIfam" id="TIGR01568">
    <property type="entry name" value="A_thal_3678"/>
    <property type="match status" value="1"/>
</dbReference>
<gene>
    <name evidence="9" type="ORF">CKAN_01408800</name>
</gene>
<evidence type="ECO:0000256" key="7">
    <source>
        <dbReference type="SAM" id="MobiDB-lite"/>
    </source>
</evidence>
<keyword evidence="3 6" id="KW-0805">Transcription regulation</keyword>
<proteinExistence type="predicted"/>
<dbReference type="Pfam" id="PF04844">
    <property type="entry name" value="Ovate"/>
    <property type="match status" value="1"/>
</dbReference>
<evidence type="ECO:0000256" key="2">
    <source>
        <dbReference type="ARBA" id="ARBA00022491"/>
    </source>
</evidence>
<comment type="subcellular location">
    <subcellularLocation>
        <location evidence="1 6">Nucleus</location>
    </subcellularLocation>
</comment>
<feature type="compositionally biased region" description="Basic residues" evidence="7">
    <location>
        <begin position="34"/>
        <end position="51"/>
    </location>
</feature>
<dbReference type="GO" id="GO:0005634">
    <property type="term" value="C:nucleus"/>
    <property type="evidence" value="ECO:0007669"/>
    <property type="project" value="UniProtKB-SubCell"/>
</dbReference>
<reference evidence="9 10" key="1">
    <citation type="journal article" date="2019" name="Nat. Plants">
        <title>Stout camphor tree genome fills gaps in understanding of flowering plant genome evolution.</title>
        <authorList>
            <person name="Chaw S.M."/>
            <person name="Liu Y.C."/>
            <person name="Wu Y.W."/>
            <person name="Wang H.Y."/>
            <person name="Lin C.I."/>
            <person name="Wu C.S."/>
            <person name="Ke H.M."/>
            <person name="Chang L.Y."/>
            <person name="Hsu C.Y."/>
            <person name="Yang H.T."/>
            <person name="Sudianto E."/>
            <person name="Hsu M.H."/>
            <person name="Wu K.P."/>
            <person name="Wang L.N."/>
            <person name="Leebens-Mack J.H."/>
            <person name="Tsai I.J."/>
        </authorList>
    </citation>
    <scope>NUCLEOTIDE SEQUENCE [LARGE SCALE GENOMIC DNA]</scope>
    <source>
        <strain evidence="10">cv. Chaw 1501</strain>
        <tissue evidence="9">Young leaves</tissue>
    </source>
</reference>
<evidence type="ECO:0000313" key="10">
    <source>
        <dbReference type="Proteomes" id="UP000283530"/>
    </source>
</evidence>
<evidence type="ECO:0000256" key="3">
    <source>
        <dbReference type="ARBA" id="ARBA00023015"/>
    </source>
</evidence>
<evidence type="ECO:0000256" key="1">
    <source>
        <dbReference type="ARBA" id="ARBA00004123"/>
    </source>
</evidence>
<dbReference type="InterPro" id="IPR006458">
    <property type="entry name" value="Ovate_C"/>
</dbReference>
<organism evidence="9 10">
    <name type="scientific">Cinnamomum micranthum f. kanehirae</name>
    <dbReference type="NCBI Taxonomy" id="337451"/>
    <lineage>
        <taxon>Eukaryota</taxon>
        <taxon>Viridiplantae</taxon>
        <taxon>Streptophyta</taxon>
        <taxon>Embryophyta</taxon>
        <taxon>Tracheophyta</taxon>
        <taxon>Spermatophyta</taxon>
        <taxon>Magnoliopsida</taxon>
        <taxon>Magnoliidae</taxon>
        <taxon>Laurales</taxon>
        <taxon>Lauraceae</taxon>
        <taxon>Cinnamomum</taxon>
    </lineage>
</organism>
<sequence length="182" mass="20350">MSSSRRKLLPRPPVVNLGCGCRRSKLSHIFSPKPKSKTSKYHHPNNLHHHPSSSSSWDRSAFSTAYDNDSTTTFSPSHPISPPQFASTPVGGCRRIGDSVAVVKDSDDPYLDFQHSILQMIVEKEIYGKEDLRELLQCFLSINSPSHHQVIVRAFSEIWNGVFSGRGSREFLGFARAYGYGT</sequence>
<evidence type="ECO:0000256" key="4">
    <source>
        <dbReference type="ARBA" id="ARBA00023163"/>
    </source>
</evidence>
<dbReference type="Proteomes" id="UP000283530">
    <property type="component" value="Unassembled WGS sequence"/>
</dbReference>
<feature type="compositionally biased region" description="Polar residues" evidence="7">
    <location>
        <begin position="57"/>
        <end position="78"/>
    </location>
</feature>
<dbReference type="EMBL" id="QPKB01000005">
    <property type="protein sequence ID" value="RWR85235.1"/>
    <property type="molecule type" value="Genomic_DNA"/>
</dbReference>
<dbReference type="PANTHER" id="PTHR33057:SF70">
    <property type="entry name" value="TRANSCRIPTION REPRESSOR-RELATED"/>
    <property type="match status" value="1"/>
</dbReference>